<organism evidence="5">
    <name type="scientific">Desulfomonile tiedjei</name>
    <dbReference type="NCBI Taxonomy" id="2358"/>
    <lineage>
        <taxon>Bacteria</taxon>
        <taxon>Pseudomonadati</taxon>
        <taxon>Thermodesulfobacteriota</taxon>
        <taxon>Desulfomonilia</taxon>
        <taxon>Desulfomonilales</taxon>
        <taxon>Desulfomonilaceae</taxon>
        <taxon>Desulfomonile</taxon>
    </lineage>
</organism>
<feature type="domain" description="Lipoyl-binding" evidence="4">
    <location>
        <begin position="35"/>
        <end position="117"/>
    </location>
</feature>
<dbReference type="EMBL" id="DTGT01000174">
    <property type="protein sequence ID" value="HGH60749.1"/>
    <property type="molecule type" value="Genomic_DNA"/>
</dbReference>
<dbReference type="Pfam" id="PF01597">
    <property type="entry name" value="GCV_H"/>
    <property type="match status" value="1"/>
</dbReference>
<dbReference type="GO" id="GO:0009249">
    <property type="term" value="P:protein lipoylation"/>
    <property type="evidence" value="ECO:0007669"/>
    <property type="project" value="TreeGrafter"/>
</dbReference>
<keyword evidence="3" id="KW-0450">Lipoyl</keyword>
<evidence type="ECO:0000256" key="2">
    <source>
        <dbReference type="ARBA" id="ARBA00009249"/>
    </source>
</evidence>
<comment type="caution">
    <text evidence="5">The sequence shown here is derived from an EMBL/GenBank/DDBJ whole genome shotgun (WGS) entry which is preliminary data.</text>
</comment>
<dbReference type="CDD" id="cd06848">
    <property type="entry name" value="GCS_H"/>
    <property type="match status" value="1"/>
</dbReference>
<dbReference type="InterPro" id="IPR011053">
    <property type="entry name" value="Single_hybrid_motif"/>
</dbReference>
<sequence>MTKFLETTYDKFVFTVDPSCFYTTDDFWARVEGSTATVGLSDFLQKVKGDVAYLETEESGLIVRQGDKLGKVETIKATFDIISPVTGKIKEVNPQMDSSPHLINQDPYGSGWIYKVELTAFEQDRTRLLEAGAYFELMKQKIDEEMTKKG</sequence>
<dbReference type="GO" id="GO:0005737">
    <property type="term" value="C:cytoplasm"/>
    <property type="evidence" value="ECO:0007669"/>
    <property type="project" value="TreeGrafter"/>
</dbReference>
<dbReference type="InterPro" id="IPR003016">
    <property type="entry name" value="2-oxoA_DH_lipoyl-BS"/>
</dbReference>
<evidence type="ECO:0000256" key="3">
    <source>
        <dbReference type="ARBA" id="ARBA00022823"/>
    </source>
</evidence>
<dbReference type="PANTHER" id="PTHR11715">
    <property type="entry name" value="GLYCINE CLEAVAGE SYSTEM H PROTEIN"/>
    <property type="match status" value="1"/>
</dbReference>
<comment type="similarity">
    <text evidence="2">Belongs to the GcvH family.</text>
</comment>
<protein>
    <submittedName>
        <fullName evidence="5">Glycine cleavage system protein H</fullName>
    </submittedName>
</protein>
<reference evidence="5" key="1">
    <citation type="journal article" date="2020" name="mSystems">
        <title>Genome- and Community-Level Interaction Insights into Carbon Utilization and Element Cycling Functions of Hydrothermarchaeota in Hydrothermal Sediment.</title>
        <authorList>
            <person name="Zhou Z."/>
            <person name="Liu Y."/>
            <person name="Xu W."/>
            <person name="Pan J."/>
            <person name="Luo Z.H."/>
            <person name="Li M."/>
        </authorList>
    </citation>
    <scope>NUCLEOTIDE SEQUENCE [LARGE SCALE GENOMIC DNA]</scope>
    <source>
        <strain evidence="5">SpSt-769</strain>
    </source>
</reference>
<dbReference type="PROSITE" id="PS50968">
    <property type="entry name" value="BIOTINYL_LIPOYL"/>
    <property type="match status" value="1"/>
</dbReference>
<dbReference type="PROSITE" id="PS00189">
    <property type="entry name" value="LIPOYL"/>
    <property type="match status" value="1"/>
</dbReference>
<evidence type="ECO:0000256" key="1">
    <source>
        <dbReference type="ARBA" id="ARBA00001938"/>
    </source>
</evidence>
<comment type="cofactor">
    <cofactor evidence="1">
        <name>(R)-lipoate</name>
        <dbReference type="ChEBI" id="CHEBI:83088"/>
    </cofactor>
</comment>
<dbReference type="SUPFAM" id="SSF51230">
    <property type="entry name" value="Single hybrid motif"/>
    <property type="match status" value="1"/>
</dbReference>
<dbReference type="InterPro" id="IPR033753">
    <property type="entry name" value="GCV_H/Fam206"/>
</dbReference>
<accession>A0A7C4ERZ2</accession>
<name>A0A7C4ERZ2_9BACT</name>
<dbReference type="AlphaFoldDB" id="A0A7C4ERZ2"/>
<dbReference type="InterPro" id="IPR002930">
    <property type="entry name" value="GCV_H"/>
</dbReference>
<dbReference type="GO" id="GO:0019464">
    <property type="term" value="P:glycine decarboxylation via glycine cleavage system"/>
    <property type="evidence" value="ECO:0007669"/>
    <property type="project" value="InterPro"/>
</dbReference>
<dbReference type="Gene3D" id="2.40.50.100">
    <property type="match status" value="1"/>
</dbReference>
<evidence type="ECO:0000313" key="5">
    <source>
        <dbReference type="EMBL" id="HGH60749.1"/>
    </source>
</evidence>
<dbReference type="GO" id="GO:0005960">
    <property type="term" value="C:glycine cleavage complex"/>
    <property type="evidence" value="ECO:0007669"/>
    <property type="project" value="InterPro"/>
</dbReference>
<evidence type="ECO:0000259" key="4">
    <source>
        <dbReference type="PROSITE" id="PS50968"/>
    </source>
</evidence>
<dbReference type="InterPro" id="IPR000089">
    <property type="entry name" value="Biotin_lipoyl"/>
</dbReference>
<dbReference type="PANTHER" id="PTHR11715:SF3">
    <property type="entry name" value="GLYCINE CLEAVAGE SYSTEM H PROTEIN-RELATED"/>
    <property type="match status" value="1"/>
</dbReference>
<proteinExistence type="inferred from homology"/>
<gene>
    <name evidence="5" type="ORF">ENV54_05565</name>
</gene>